<dbReference type="InterPro" id="IPR016786">
    <property type="entry name" value="YdeI_bac"/>
</dbReference>
<dbReference type="OrthoDB" id="214150at2"/>
<dbReference type="InterPro" id="IPR014922">
    <property type="entry name" value="YdhG-like"/>
</dbReference>
<name>A0A318JBN2_9BURK</name>
<dbReference type="RefSeq" id="WP_110257831.1">
    <property type="nucleotide sequence ID" value="NZ_QJKB01000014.1"/>
</dbReference>
<evidence type="ECO:0000313" key="2">
    <source>
        <dbReference type="EMBL" id="PXX37862.1"/>
    </source>
</evidence>
<proteinExistence type="predicted"/>
<protein>
    <submittedName>
        <fullName evidence="2">Uncharacterized protein YdeI (YjbR/CyaY-like superfamily)</fullName>
    </submittedName>
</protein>
<keyword evidence="3" id="KW-1185">Reference proteome</keyword>
<sequence length="192" mass="21943">MNPKVDAYVSKAKTWKEEIELLRSIVLECPLTEELKWGNPCYTHEDKNVVLIHVFKEYAALLFFKGSLLKDSKGVMIQQTENTQATRQLRFTSVSEISKLRTTIKAYVKEAIAVEKAGLKVEFKKTTEFNMPEEFQAKLDSMPKLKKAFDALTPGRQRAYLLHFSSAKQSKTRESRVEKAIPQILDGKGLDD</sequence>
<evidence type="ECO:0000259" key="1">
    <source>
        <dbReference type="Pfam" id="PF08818"/>
    </source>
</evidence>
<dbReference type="Pfam" id="PF13376">
    <property type="entry name" value="OmdA"/>
    <property type="match status" value="1"/>
</dbReference>
<dbReference type="AlphaFoldDB" id="A0A318JBN2"/>
<evidence type="ECO:0000313" key="3">
    <source>
        <dbReference type="Proteomes" id="UP000247792"/>
    </source>
</evidence>
<reference evidence="2 3" key="1">
    <citation type="submission" date="2018-05" db="EMBL/GenBank/DDBJ databases">
        <title>Genomic Encyclopedia of Type Strains, Phase IV (KMG-IV): sequencing the most valuable type-strain genomes for metagenomic binning, comparative biology and taxonomic classification.</title>
        <authorList>
            <person name="Goeker M."/>
        </authorList>
    </citation>
    <scope>NUCLEOTIDE SEQUENCE [LARGE SCALE GENOMIC DNA]</scope>
    <source>
        <strain evidence="2 3">DSM 19792</strain>
    </source>
</reference>
<dbReference type="SUPFAM" id="SSF159888">
    <property type="entry name" value="YdhG-like"/>
    <property type="match status" value="1"/>
</dbReference>
<dbReference type="Proteomes" id="UP000247792">
    <property type="component" value="Unassembled WGS sequence"/>
</dbReference>
<dbReference type="Gene3D" id="3.90.1150.200">
    <property type="match status" value="1"/>
</dbReference>
<organism evidence="2 3">
    <name type="scientific">Undibacterium pigrum</name>
    <dbReference type="NCBI Taxonomy" id="401470"/>
    <lineage>
        <taxon>Bacteria</taxon>
        <taxon>Pseudomonadati</taxon>
        <taxon>Pseudomonadota</taxon>
        <taxon>Betaproteobacteria</taxon>
        <taxon>Burkholderiales</taxon>
        <taxon>Oxalobacteraceae</taxon>
        <taxon>Undibacterium</taxon>
    </lineage>
</organism>
<dbReference type="Pfam" id="PF08818">
    <property type="entry name" value="DUF1801"/>
    <property type="match status" value="1"/>
</dbReference>
<accession>A0A318JBN2</accession>
<feature type="domain" description="YdhG-like" evidence="1">
    <location>
        <begin position="15"/>
        <end position="112"/>
    </location>
</feature>
<comment type="caution">
    <text evidence="2">The sequence shown here is derived from an EMBL/GenBank/DDBJ whole genome shotgun (WGS) entry which is preliminary data.</text>
</comment>
<dbReference type="EMBL" id="QJKB01000014">
    <property type="protein sequence ID" value="PXX37862.1"/>
    <property type="molecule type" value="Genomic_DNA"/>
</dbReference>
<gene>
    <name evidence="2" type="ORF">DFR42_11421</name>
</gene>
<dbReference type="PIRSF" id="PIRSF021308">
    <property type="entry name" value="UCP021308"/>
    <property type="match status" value="1"/>
</dbReference>